<proteinExistence type="predicted"/>
<dbReference type="EMBL" id="JBHSWG010000001">
    <property type="protein sequence ID" value="MFC6759893.1"/>
    <property type="molecule type" value="Genomic_DNA"/>
</dbReference>
<gene>
    <name evidence="1" type="ORF">ACFQFQ_10980</name>
</gene>
<keyword evidence="2" id="KW-1185">Reference proteome</keyword>
<evidence type="ECO:0000313" key="1">
    <source>
        <dbReference type="EMBL" id="MFC6759893.1"/>
    </source>
</evidence>
<accession>A0ABW2B4U3</accession>
<reference evidence="2" key="1">
    <citation type="journal article" date="2019" name="Int. J. Syst. Evol. Microbiol.">
        <title>The Global Catalogue of Microorganisms (GCM) 10K type strain sequencing project: providing services to taxonomists for standard genome sequencing and annotation.</title>
        <authorList>
            <consortium name="The Broad Institute Genomics Platform"/>
            <consortium name="The Broad Institute Genome Sequencing Center for Infectious Disease"/>
            <person name="Wu L."/>
            <person name="Ma J."/>
        </authorList>
    </citation>
    <scope>NUCLEOTIDE SEQUENCE [LARGE SCALE GENOMIC DNA]</scope>
    <source>
        <strain evidence="2">CCUG 66188</strain>
    </source>
</reference>
<sequence length="58" mass="6059">MTLALIAGRGRLAQVVAAQDRAPLICALEGTPPDTLAADLTFRLETLGSLLIELGQRG</sequence>
<organism evidence="1 2">
    <name type="scientific">Sulfitobacter porphyrae</name>
    <dbReference type="NCBI Taxonomy" id="1246864"/>
    <lineage>
        <taxon>Bacteria</taxon>
        <taxon>Pseudomonadati</taxon>
        <taxon>Pseudomonadota</taxon>
        <taxon>Alphaproteobacteria</taxon>
        <taxon>Rhodobacterales</taxon>
        <taxon>Roseobacteraceae</taxon>
        <taxon>Sulfitobacter</taxon>
    </lineage>
</organism>
<protein>
    <submittedName>
        <fullName evidence="1">Uncharacterized protein</fullName>
    </submittedName>
</protein>
<comment type="caution">
    <text evidence="1">The sequence shown here is derived from an EMBL/GenBank/DDBJ whole genome shotgun (WGS) entry which is preliminary data.</text>
</comment>
<name>A0ABW2B4U3_9RHOB</name>
<dbReference type="Proteomes" id="UP001596353">
    <property type="component" value="Unassembled WGS sequence"/>
</dbReference>
<evidence type="ECO:0000313" key="2">
    <source>
        <dbReference type="Proteomes" id="UP001596353"/>
    </source>
</evidence>